<evidence type="ECO:0000313" key="2">
    <source>
        <dbReference type="EMBL" id="PKK89076.1"/>
    </source>
</evidence>
<dbReference type="InterPro" id="IPR036397">
    <property type="entry name" value="RNaseH_sf"/>
</dbReference>
<organism evidence="2 3">
    <name type="scientific">Candidatus Wallbacteria bacterium HGW-Wallbacteria-1</name>
    <dbReference type="NCBI Taxonomy" id="2013854"/>
    <lineage>
        <taxon>Bacteria</taxon>
        <taxon>Candidatus Walliibacteriota</taxon>
    </lineage>
</organism>
<proteinExistence type="predicted"/>
<dbReference type="Proteomes" id="UP000233256">
    <property type="component" value="Unassembled WGS sequence"/>
</dbReference>
<dbReference type="InterPro" id="IPR001584">
    <property type="entry name" value="Integrase_cat-core"/>
</dbReference>
<evidence type="ECO:0000259" key="1">
    <source>
        <dbReference type="PROSITE" id="PS50994"/>
    </source>
</evidence>
<dbReference type="Gene3D" id="3.30.420.10">
    <property type="entry name" value="Ribonuclease H-like superfamily/Ribonuclease H"/>
    <property type="match status" value="1"/>
</dbReference>
<feature type="domain" description="Integrase catalytic" evidence="1">
    <location>
        <begin position="65"/>
        <end position="231"/>
    </location>
</feature>
<dbReference type="PANTHER" id="PTHR37984:SF15">
    <property type="entry name" value="INTEGRASE CATALYTIC DOMAIN-CONTAINING PROTEIN"/>
    <property type="match status" value="1"/>
</dbReference>
<dbReference type="PANTHER" id="PTHR37984">
    <property type="entry name" value="PROTEIN CBG26694"/>
    <property type="match status" value="1"/>
</dbReference>
<reference evidence="2 3" key="1">
    <citation type="journal article" date="2017" name="ISME J.">
        <title>Potential for microbial H2 and metal transformations associated with novel bacteria and archaea in deep terrestrial subsurface sediments.</title>
        <authorList>
            <person name="Hernsdorf A.W."/>
            <person name="Amano Y."/>
            <person name="Miyakawa K."/>
            <person name="Ise K."/>
            <person name="Suzuki Y."/>
            <person name="Anantharaman K."/>
            <person name="Probst A."/>
            <person name="Burstein D."/>
            <person name="Thomas B.C."/>
            <person name="Banfield J.F."/>
        </authorList>
    </citation>
    <scope>NUCLEOTIDE SEQUENCE [LARGE SCALE GENOMIC DNA]</scope>
    <source>
        <strain evidence="2">HGW-Wallbacteria-1</strain>
    </source>
</reference>
<accession>A0A2N1PL71</accession>
<dbReference type="AlphaFoldDB" id="A0A2N1PL71"/>
<comment type="caution">
    <text evidence="2">The sequence shown here is derived from an EMBL/GenBank/DDBJ whole genome shotgun (WGS) entry which is preliminary data.</text>
</comment>
<dbReference type="EMBL" id="PGXC01000026">
    <property type="protein sequence ID" value="PKK89076.1"/>
    <property type="molecule type" value="Genomic_DNA"/>
</dbReference>
<dbReference type="GO" id="GO:0015074">
    <property type="term" value="P:DNA integration"/>
    <property type="evidence" value="ECO:0007669"/>
    <property type="project" value="InterPro"/>
</dbReference>
<sequence length="231" mass="26463">MERAAIIEYKRQNPGIGYRRLTYMMLDNNVVATSPATVLRVLTEAGLSTKWTQPAGGTHKKGFIQPEKPHEQWHTDISYLNILGTNYFFMGVLDGFSRSILHHEVRTDMTTDDVQIVIQRTLEKVGLETKPRIITDNGGQYVAREFKDFLKFRDISHSRTRPNHPQSNGKIERFHKSLKQVSSVTGSDPGWSTQVTHPFHLFLHLFRSCCQRSALLDEVIHPVTVSMNFNL</sequence>
<dbReference type="SUPFAM" id="SSF53098">
    <property type="entry name" value="Ribonuclease H-like"/>
    <property type="match status" value="1"/>
</dbReference>
<dbReference type="InterPro" id="IPR050951">
    <property type="entry name" value="Retrovirus_Pol_polyprotein"/>
</dbReference>
<gene>
    <name evidence="2" type="ORF">CVV64_16140</name>
</gene>
<dbReference type="GO" id="GO:0003676">
    <property type="term" value="F:nucleic acid binding"/>
    <property type="evidence" value="ECO:0007669"/>
    <property type="project" value="InterPro"/>
</dbReference>
<evidence type="ECO:0000313" key="3">
    <source>
        <dbReference type="Proteomes" id="UP000233256"/>
    </source>
</evidence>
<dbReference type="Pfam" id="PF00665">
    <property type="entry name" value="rve"/>
    <property type="match status" value="1"/>
</dbReference>
<dbReference type="InterPro" id="IPR012337">
    <property type="entry name" value="RNaseH-like_sf"/>
</dbReference>
<feature type="non-terminal residue" evidence="2">
    <location>
        <position position="231"/>
    </location>
</feature>
<name>A0A2N1PL71_9BACT</name>
<dbReference type="PROSITE" id="PS50994">
    <property type="entry name" value="INTEGRASE"/>
    <property type="match status" value="1"/>
</dbReference>
<protein>
    <recommendedName>
        <fullName evidence="1">Integrase catalytic domain-containing protein</fullName>
    </recommendedName>
</protein>